<dbReference type="Proteomes" id="UP000002880">
    <property type="component" value="Segment"/>
</dbReference>
<keyword evidence="2" id="KW-1185">Reference proteome</keyword>
<dbReference type="RefSeq" id="YP_006383822.1">
    <property type="nucleotide sequence ID" value="NC_017984.1"/>
</dbReference>
<dbReference type="OrthoDB" id="19366at10239"/>
<evidence type="ECO:0000313" key="1">
    <source>
        <dbReference type="EMBL" id="CCH57780.1"/>
    </source>
</evidence>
<dbReference type="GeneID" id="12979059"/>
<name>I2GUH9_9CAUD</name>
<dbReference type="EMBL" id="HE806280">
    <property type="protein sequence ID" value="CCH57780.1"/>
    <property type="molecule type" value="Genomic_DNA"/>
</dbReference>
<accession>I2GUH9</accession>
<dbReference type="KEGG" id="vg:12979059"/>
<evidence type="ECO:0000313" key="2">
    <source>
        <dbReference type="Proteomes" id="UP000002880"/>
    </source>
</evidence>
<organism evidence="1 2">
    <name type="scientific">Acinetobacter phage AP22</name>
    <dbReference type="NCBI Taxonomy" id="1187128"/>
    <lineage>
        <taxon>Viruses</taxon>
        <taxon>Duplodnaviria</taxon>
        <taxon>Heunggongvirae</taxon>
        <taxon>Uroviricota</taxon>
        <taxon>Caudoviricetes</taxon>
        <taxon>Obolenskvirus</taxon>
        <taxon>Obolenskvirus AP22</taxon>
    </lineage>
</organism>
<reference evidence="1 2" key="2">
    <citation type="submission" date="2012-05" db="EMBL/GenBank/DDBJ databases">
        <authorList>
            <person name="Volozhantsev N."/>
        </authorList>
    </citation>
    <scope>NUCLEOTIDE SEQUENCE [LARGE SCALE GENOMIC DNA]</scope>
</reference>
<sequence>MNTVINDGFMNPDRFGYAVVPFKIGDSEPRKDIALWRIRRTNARSMGKRTFMHTKACKCGSFERRVYNNECFDCWKENKK</sequence>
<proteinExistence type="predicted"/>
<reference evidence="1 2" key="1">
    <citation type="submission" date="2012-05" db="EMBL/GenBank/DDBJ databases">
        <title>The genome sequence of bacteriophage AP22 lytic for Acinetobacter baumannii.</title>
        <authorList>
            <person name="Volozhantsev N.V."/>
            <person name="Popova A.V."/>
            <person name="Bogun A.G."/>
        </authorList>
    </citation>
    <scope>NUCLEOTIDE SEQUENCE [LARGE SCALE GENOMIC DNA]</scope>
</reference>
<protein>
    <submittedName>
        <fullName evidence="1">Uncharacterized protein</fullName>
    </submittedName>
</protein>